<accession>A0A9X3C1T1</accession>
<dbReference type="Proteomes" id="UP001141629">
    <property type="component" value="Unassembled WGS sequence"/>
</dbReference>
<evidence type="ECO:0000313" key="2">
    <source>
        <dbReference type="EMBL" id="MCV7419437.1"/>
    </source>
</evidence>
<feature type="region of interest" description="Disordered" evidence="1">
    <location>
        <begin position="130"/>
        <end position="151"/>
    </location>
</feature>
<organism evidence="2 3">
    <name type="scientific">Mycobacterium yunnanensis</name>
    <dbReference type="NCBI Taxonomy" id="368477"/>
    <lineage>
        <taxon>Bacteria</taxon>
        <taxon>Bacillati</taxon>
        <taxon>Actinomycetota</taxon>
        <taxon>Actinomycetes</taxon>
        <taxon>Mycobacteriales</taxon>
        <taxon>Mycobacteriaceae</taxon>
        <taxon>Mycobacterium</taxon>
    </lineage>
</organism>
<dbReference type="Gene3D" id="3.90.1140.10">
    <property type="entry name" value="Cyclic phosphodiesterase"/>
    <property type="match status" value="1"/>
</dbReference>
<keyword evidence="3" id="KW-1185">Reference proteome</keyword>
<evidence type="ECO:0000256" key="1">
    <source>
        <dbReference type="SAM" id="MobiDB-lite"/>
    </source>
</evidence>
<protein>
    <recommendedName>
        <fullName evidence="4">2'-5' RNA ligase superfamily protein</fullName>
    </recommendedName>
</protein>
<dbReference type="AlphaFoldDB" id="A0A9X3C1T1"/>
<evidence type="ECO:0000313" key="3">
    <source>
        <dbReference type="Proteomes" id="UP001141629"/>
    </source>
</evidence>
<evidence type="ECO:0008006" key="4">
    <source>
        <dbReference type="Google" id="ProtNLM"/>
    </source>
</evidence>
<sequence>MTLVTLDVVFVLPRRLRQLAVTCSNQLADAMEAHGGAAFRLGANFPGQSDGPCEPHVSIFMMAVEDDEVAEVGAALAEALRTCGPVTATATEYRHNHEGAPEVFFALDGDFRAVQRAIVAAVEPLRRGRLRERGPGGEPLAAILDDPHPDDPARVRQLRRYGFDDVSDDEDDRFNPHVTLTWPRDETSRTDLFVLPAVEEFSGDLDEVALYGMSPNGTCTTRYGAWTLAGSRVR</sequence>
<dbReference type="EMBL" id="JACKVK010000001">
    <property type="protein sequence ID" value="MCV7419437.1"/>
    <property type="molecule type" value="Genomic_DNA"/>
</dbReference>
<name>A0A9X3C1T1_9MYCO</name>
<comment type="caution">
    <text evidence="2">The sequence shown here is derived from an EMBL/GenBank/DDBJ whole genome shotgun (WGS) entry which is preliminary data.</text>
</comment>
<dbReference type="RefSeq" id="WP_263994188.1">
    <property type="nucleotide sequence ID" value="NZ_JACKVK010000001.1"/>
</dbReference>
<reference evidence="2" key="2">
    <citation type="journal article" date="2022" name="BMC Genomics">
        <title>Comparative genome analysis of mycobacteria focusing on tRNA and non-coding RNA.</title>
        <authorList>
            <person name="Behra P.R.K."/>
            <person name="Pettersson B.M.F."/>
            <person name="Ramesh M."/>
            <person name="Das S."/>
            <person name="Dasgupta S."/>
            <person name="Kirsebom L.A."/>
        </authorList>
    </citation>
    <scope>NUCLEOTIDE SEQUENCE</scope>
    <source>
        <strain evidence="2">DSM 44838</strain>
    </source>
</reference>
<proteinExistence type="predicted"/>
<reference evidence="2" key="1">
    <citation type="submission" date="2020-07" db="EMBL/GenBank/DDBJ databases">
        <authorList>
            <person name="Pettersson B.M.F."/>
            <person name="Behra P.R.K."/>
            <person name="Ramesh M."/>
            <person name="Das S."/>
            <person name="Dasgupta S."/>
            <person name="Kirsebom L.A."/>
        </authorList>
    </citation>
    <scope>NUCLEOTIDE SEQUENCE</scope>
    <source>
        <strain evidence="2">DSM 44838</strain>
    </source>
</reference>
<gene>
    <name evidence="2" type="ORF">H7K45_02695</name>
</gene>